<evidence type="ECO:0000313" key="3">
    <source>
        <dbReference type="Proteomes" id="UP000000557"/>
    </source>
</evidence>
<dbReference type="KEGG" id="gvi:glr2268"/>
<dbReference type="InterPro" id="IPR002825">
    <property type="entry name" value="Pept_S49_ser-pept_pro"/>
</dbReference>
<feature type="compositionally biased region" description="Polar residues" evidence="1">
    <location>
        <begin position="1"/>
        <end position="13"/>
    </location>
</feature>
<dbReference type="GO" id="GO:0016020">
    <property type="term" value="C:membrane"/>
    <property type="evidence" value="ECO:0007669"/>
    <property type="project" value="InterPro"/>
</dbReference>
<dbReference type="InterPro" id="IPR029045">
    <property type="entry name" value="ClpP/crotonase-like_dom_sf"/>
</dbReference>
<gene>
    <name evidence="2" type="ordered locus">glr2268</name>
</gene>
<evidence type="ECO:0000256" key="1">
    <source>
        <dbReference type="SAM" id="MobiDB-lite"/>
    </source>
</evidence>
<dbReference type="InParanoid" id="Q7NIB5"/>
<dbReference type="PANTHER" id="PTHR35984:SF1">
    <property type="entry name" value="PERIPLASMIC SERINE PROTEASE"/>
    <property type="match status" value="1"/>
</dbReference>
<dbReference type="STRING" id="251221.gene:10759763"/>
<dbReference type="Gene3D" id="3.90.226.10">
    <property type="entry name" value="2-enoyl-CoA Hydratase, Chain A, domain 1"/>
    <property type="match status" value="1"/>
</dbReference>
<dbReference type="PANTHER" id="PTHR35984">
    <property type="entry name" value="PERIPLASMIC SERINE PROTEASE"/>
    <property type="match status" value="1"/>
</dbReference>
<dbReference type="eggNOG" id="COG0616">
    <property type="taxonomic scope" value="Bacteria"/>
</dbReference>
<dbReference type="AlphaFoldDB" id="Q7NIB5"/>
<dbReference type="Proteomes" id="UP000000557">
    <property type="component" value="Chromosome"/>
</dbReference>
<name>Q7NIB5_GLOVI</name>
<organism evidence="2 3">
    <name type="scientific">Gloeobacter violaceus (strain ATCC 29082 / PCC 7421)</name>
    <dbReference type="NCBI Taxonomy" id="251221"/>
    <lineage>
        <taxon>Bacteria</taxon>
        <taxon>Bacillati</taxon>
        <taxon>Cyanobacteriota</taxon>
        <taxon>Cyanophyceae</taxon>
        <taxon>Gloeobacterales</taxon>
        <taxon>Gloeobacteraceae</taxon>
        <taxon>Gloeobacter</taxon>
    </lineage>
</organism>
<dbReference type="PhylomeDB" id="Q7NIB5"/>
<sequence length="303" mass="33099">MRISTASTCSPMSQAPDPPSTTSSPSTSGGTFLRTTELPLQSPKYWVKEKDRYLRQLLIRDIQLETGRELVVYFTNLSTPAMISDPDAYDLSEVLGDCTADNVDLLIHTPGGVVDACEQIISVLKLRLPGGYRVVIPGMAKSAGTVVALSATQIVMGVNSELGPIDPQFGGVPAEFIANDPEAPHQVQQIAQSAILRMRKMAKFVLETGMLHDQTPDKIDEVVVQLSSAQSYLSHGAVINAVEAEELGLNINYLGPQDRLWQKFWFLFCMYDYDCRQLGYSKIFEGARISLAKPVPSRSGGEG</sequence>
<dbReference type="EMBL" id="BA000045">
    <property type="protein sequence ID" value="BAC90209.1"/>
    <property type="molecule type" value="Genomic_DNA"/>
</dbReference>
<keyword evidence="3" id="KW-1185">Reference proteome</keyword>
<dbReference type="OrthoDB" id="9806253at2"/>
<accession>Q7NIB5</accession>
<feature type="region of interest" description="Disordered" evidence="1">
    <location>
        <begin position="1"/>
        <end position="34"/>
    </location>
</feature>
<dbReference type="Pfam" id="PF01972">
    <property type="entry name" value="SDH_protease"/>
    <property type="match status" value="1"/>
</dbReference>
<proteinExistence type="predicted"/>
<dbReference type="EnsemblBacteria" id="BAC90209">
    <property type="protein sequence ID" value="BAC90209"/>
    <property type="gene ID" value="BAC90209"/>
</dbReference>
<dbReference type="HOGENOM" id="CLU_893395_0_0_3"/>
<reference evidence="2 3" key="2">
    <citation type="journal article" date="2003" name="DNA Res.">
        <title>Complete genome structure of Gloeobacter violaceus PCC 7421, a cyanobacterium that lacks thylakoids (supplement).</title>
        <authorList>
            <person name="Nakamura Y."/>
            <person name="Kaneko T."/>
            <person name="Sato S."/>
            <person name="Mimuro M."/>
            <person name="Miyashita H."/>
            <person name="Tsuchiya T."/>
            <person name="Sasamoto S."/>
            <person name="Watanabe A."/>
            <person name="Kawashima K."/>
            <person name="Kishida Y."/>
            <person name="Kiyokawa C."/>
            <person name="Kohara M."/>
            <person name="Matsumoto M."/>
            <person name="Matsuno A."/>
            <person name="Nakazaki N."/>
            <person name="Shimpo S."/>
            <person name="Takeuchi C."/>
            <person name="Yamada M."/>
            <person name="Tabata S."/>
        </authorList>
    </citation>
    <scope>NUCLEOTIDE SEQUENCE [LARGE SCALE GENOMIC DNA]</scope>
    <source>
        <strain evidence="3">ATCC 29082 / PCC 7421</strain>
    </source>
</reference>
<reference evidence="2 3" key="1">
    <citation type="journal article" date="2003" name="DNA Res.">
        <title>Complete genome structure of Gloeobacter violaceus PCC 7421, a cyanobacterium that lacks thylakoids.</title>
        <authorList>
            <person name="Nakamura Y."/>
            <person name="Kaneko T."/>
            <person name="Sato S."/>
            <person name="Mimuro M."/>
            <person name="Miyashita H."/>
            <person name="Tsuchiya T."/>
            <person name="Sasamoto S."/>
            <person name="Watanabe A."/>
            <person name="Kawashima K."/>
            <person name="Kishida Y."/>
            <person name="Kiyokawa C."/>
            <person name="Kohara M."/>
            <person name="Matsumoto M."/>
            <person name="Matsuno A."/>
            <person name="Nakazaki N."/>
            <person name="Shimpo S."/>
            <person name="Takeuchi C."/>
            <person name="Yamada M."/>
            <person name="Tabata S."/>
        </authorList>
    </citation>
    <scope>NUCLEOTIDE SEQUENCE [LARGE SCALE GENOMIC DNA]</scope>
    <source>
        <strain evidence="3">ATCC 29082 / PCC 7421</strain>
    </source>
</reference>
<evidence type="ECO:0000313" key="2">
    <source>
        <dbReference type="EMBL" id="BAC90209.1"/>
    </source>
</evidence>
<protein>
    <submittedName>
        <fullName evidence="2">Glr2268 protein</fullName>
    </submittedName>
</protein>
<dbReference type="SUPFAM" id="SSF52096">
    <property type="entry name" value="ClpP/crotonase"/>
    <property type="match status" value="1"/>
</dbReference>